<dbReference type="OrthoDB" id="7366131at2"/>
<proteinExistence type="predicted"/>
<sequence>MQKHVLLACMPKSGSTFLSNAIGALPTFTTGVGVPDWGRREQELDDCCLSRIEDLNYVLQLHVRYSNATKTMIEKHRLLPIILVRNIFDVIPSFIDHHRKESLLHPMAFAPEGIQEWSFEESAHFVTRMIIPWYFNFYMSWYGVPNKLVVKYEEWVFQPEIELLRICRYLNLEVTDEAIRNVISSVIGTSDRKNAVTPGRGRSLPSDCVEQIQKMAGFYHNVDFSDIGIGERLNTRKKFTNSLMRRIKAIKTSV</sequence>
<dbReference type="Gene3D" id="3.40.50.300">
    <property type="entry name" value="P-loop containing nucleotide triphosphate hydrolases"/>
    <property type="match status" value="1"/>
</dbReference>
<dbReference type="GO" id="GO:0008146">
    <property type="term" value="F:sulfotransferase activity"/>
    <property type="evidence" value="ECO:0007669"/>
    <property type="project" value="InterPro"/>
</dbReference>
<reference evidence="3" key="1">
    <citation type="submission" date="2017-11" db="EMBL/GenBank/DDBJ databases">
        <authorList>
            <person name="Kuznetsova I."/>
            <person name="Sazanova A."/>
            <person name="Chirak E."/>
            <person name="Safronova V."/>
            <person name="Willems A."/>
        </authorList>
    </citation>
    <scope>NUCLEOTIDE SEQUENCE [LARGE SCALE GENOMIC DNA]</scope>
    <source>
        <strain evidence="3">CCBAU 03422</strain>
    </source>
</reference>
<gene>
    <name evidence="2" type="ORF">CU103_20955</name>
</gene>
<dbReference type="Proteomes" id="UP000241764">
    <property type="component" value="Unassembled WGS sequence"/>
</dbReference>
<dbReference type="SUPFAM" id="SSF52540">
    <property type="entry name" value="P-loop containing nucleoside triphosphate hydrolases"/>
    <property type="match status" value="1"/>
</dbReference>
<keyword evidence="3" id="KW-1185">Reference proteome</keyword>
<feature type="domain" description="Sulfotransferase" evidence="1">
    <location>
        <begin position="3"/>
        <end position="195"/>
    </location>
</feature>
<dbReference type="AlphaFoldDB" id="A0A2P7B5S5"/>
<dbReference type="RefSeq" id="WP_106665973.1">
    <property type="nucleotide sequence ID" value="NZ_PGGM01000011.1"/>
</dbReference>
<dbReference type="InterPro" id="IPR027417">
    <property type="entry name" value="P-loop_NTPase"/>
</dbReference>
<protein>
    <recommendedName>
        <fullName evidence="1">Sulfotransferase domain-containing protein</fullName>
    </recommendedName>
</protein>
<evidence type="ECO:0000259" key="1">
    <source>
        <dbReference type="Pfam" id="PF00685"/>
    </source>
</evidence>
<comment type="caution">
    <text evidence="2">The sequence shown here is derived from an EMBL/GenBank/DDBJ whole genome shotgun (WGS) entry which is preliminary data.</text>
</comment>
<accession>A0A2P7B5S5</accession>
<dbReference type="InterPro" id="IPR000863">
    <property type="entry name" value="Sulfotransferase_dom"/>
</dbReference>
<dbReference type="Pfam" id="PF00685">
    <property type="entry name" value="Sulfotransfer_1"/>
    <property type="match status" value="1"/>
</dbReference>
<dbReference type="EMBL" id="PGGM01000011">
    <property type="protein sequence ID" value="PSH61799.1"/>
    <property type="molecule type" value="Genomic_DNA"/>
</dbReference>
<evidence type="ECO:0000313" key="3">
    <source>
        <dbReference type="Proteomes" id="UP000241764"/>
    </source>
</evidence>
<organism evidence="2 3">
    <name type="scientific">Phyllobacterium sophorae</name>
    <dbReference type="NCBI Taxonomy" id="1520277"/>
    <lineage>
        <taxon>Bacteria</taxon>
        <taxon>Pseudomonadati</taxon>
        <taxon>Pseudomonadota</taxon>
        <taxon>Alphaproteobacteria</taxon>
        <taxon>Hyphomicrobiales</taxon>
        <taxon>Phyllobacteriaceae</taxon>
        <taxon>Phyllobacterium</taxon>
    </lineage>
</organism>
<evidence type="ECO:0000313" key="2">
    <source>
        <dbReference type="EMBL" id="PSH61799.1"/>
    </source>
</evidence>
<name>A0A2P7B5S5_9HYPH</name>